<evidence type="ECO:0000313" key="2">
    <source>
        <dbReference type="Proteomes" id="UP000635606"/>
    </source>
</evidence>
<keyword evidence="2" id="KW-1185">Reference proteome</keyword>
<accession>A0A8J3ZTF7</accession>
<evidence type="ECO:0000313" key="1">
    <source>
        <dbReference type="EMBL" id="GIJ69872.1"/>
    </source>
</evidence>
<organism evidence="1 2">
    <name type="scientific">Virgisporangium ochraceum</name>
    <dbReference type="NCBI Taxonomy" id="65505"/>
    <lineage>
        <taxon>Bacteria</taxon>
        <taxon>Bacillati</taxon>
        <taxon>Actinomycetota</taxon>
        <taxon>Actinomycetes</taxon>
        <taxon>Micromonosporales</taxon>
        <taxon>Micromonosporaceae</taxon>
        <taxon>Virgisporangium</taxon>
    </lineage>
</organism>
<dbReference type="RefSeq" id="WP_203929791.1">
    <property type="nucleotide sequence ID" value="NZ_BOPH01000069.1"/>
</dbReference>
<dbReference type="AlphaFoldDB" id="A0A8J3ZTF7"/>
<dbReference type="EMBL" id="BOPH01000069">
    <property type="protein sequence ID" value="GIJ69872.1"/>
    <property type="molecule type" value="Genomic_DNA"/>
</dbReference>
<comment type="caution">
    <text evidence="1">The sequence shown here is derived from an EMBL/GenBank/DDBJ whole genome shotgun (WGS) entry which is preliminary data.</text>
</comment>
<reference evidence="1" key="1">
    <citation type="submission" date="2021-01" db="EMBL/GenBank/DDBJ databases">
        <title>Whole genome shotgun sequence of Virgisporangium ochraceum NBRC 16418.</title>
        <authorList>
            <person name="Komaki H."/>
            <person name="Tamura T."/>
        </authorList>
    </citation>
    <scope>NUCLEOTIDE SEQUENCE</scope>
    <source>
        <strain evidence="1">NBRC 16418</strain>
    </source>
</reference>
<proteinExistence type="predicted"/>
<gene>
    <name evidence="1" type="ORF">Voc01_047890</name>
</gene>
<dbReference type="Proteomes" id="UP000635606">
    <property type="component" value="Unassembled WGS sequence"/>
</dbReference>
<sequence length="108" mass="11652">MERPGSWRTAWVAALDALDADVARVEALIADAQRVRDLPLADPWTPPPGLGPLPLDLKPRADAILTRQLNATRELAVAIAANRKQAAFAAKVEQGYGKAPPTYVDRAM</sequence>
<name>A0A8J3ZTF7_9ACTN</name>
<protein>
    <submittedName>
        <fullName evidence="1">Uncharacterized protein</fullName>
    </submittedName>
</protein>